<accession>A0A370I3B8</accession>
<organism evidence="1 2">
    <name type="scientific">Nocardia pseudobrasiliensis</name>
    <dbReference type="NCBI Taxonomy" id="45979"/>
    <lineage>
        <taxon>Bacteria</taxon>
        <taxon>Bacillati</taxon>
        <taxon>Actinomycetota</taxon>
        <taxon>Actinomycetes</taxon>
        <taxon>Mycobacteriales</taxon>
        <taxon>Nocardiaceae</taxon>
        <taxon>Nocardia</taxon>
    </lineage>
</organism>
<evidence type="ECO:0000313" key="1">
    <source>
        <dbReference type="EMBL" id="RDI65245.1"/>
    </source>
</evidence>
<dbReference type="AlphaFoldDB" id="A0A370I3B8"/>
<keyword evidence="2" id="KW-1185">Reference proteome</keyword>
<dbReference type="EMBL" id="QQBC01000006">
    <property type="protein sequence ID" value="RDI65245.1"/>
    <property type="molecule type" value="Genomic_DNA"/>
</dbReference>
<evidence type="ECO:0000313" key="2">
    <source>
        <dbReference type="Proteomes" id="UP000254869"/>
    </source>
</evidence>
<dbReference type="Proteomes" id="UP000254869">
    <property type="component" value="Unassembled WGS sequence"/>
</dbReference>
<protein>
    <submittedName>
        <fullName evidence="1">Uncharacterized protein</fullName>
    </submittedName>
</protein>
<proteinExistence type="predicted"/>
<name>A0A370I3B8_9NOCA</name>
<comment type="caution">
    <text evidence="1">The sequence shown here is derived from an EMBL/GenBank/DDBJ whole genome shotgun (WGS) entry which is preliminary data.</text>
</comment>
<gene>
    <name evidence="1" type="ORF">DFR76_106114</name>
</gene>
<reference evidence="1 2" key="1">
    <citation type="submission" date="2018-07" db="EMBL/GenBank/DDBJ databases">
        <title>Genomic Encyclopedia of Type Strains, Phase IV (KMG-IV): sequencing the most valuable type-strain genomes for metagenomic binning, comparative biology and taxonomic classification.</title>
        <authorList>
            <person name="Goeker M."/>
        </authorList>
    </citation>
    <scope>NUCLEOTIDE SEQUENCE [LARGE SCALE GENOMIC DNA]</scope>
    <source>
        <strain evidence="1 2">DSM 44290</strain>
    </source>
</reference>
<sequence length="54" mass="5980">MILALAAPSVFLRHNLTLPLLGSSEATDRDAERVDAELRAIISMRDMTSMREHG</sequence>